<proteinExistence type="predicted"/>
<organism evidence="1 2">
    <name type="scientific">Mycobacteroides chelonae</name>
    <name type="common">Mycobacterium chelonae</name>
    <dbReference type="NCBI Taxonomy" id="1774"/>
    <lineage>
        <taxon>Bacteria</taxon>
        <taxon>Bacillati</taxon>
        <taxon>Actinomycetota</taxon>
        <taxon>Actinomycetes</taxon>
        <taxon>Mycobacteriales</taxon>
        <taxon>Mycobacteriaceae</taxon>
        <taxon>Mycobacteroides</taxon>
    </lineage>
</organism>
<accession>A0AB73U028</accession>
<protein>
    <submittedName>
        <fullName evidence="1">Uncharacterized protein</fullName>
    </submittedName>
</protein>
<reference evidence="1 2" key="1">
    <citation type="submission" date="2019-06" db="EMBL/GenBank/DDBJ databases">
        <title>Whole geneome sequnce of Mycobacteroides chelonae M77 isolated from bovine milk from Meghalaya, India.</title>
        <authorList>
            <person name="Vise E."/>
            <person name="Das S."/>
            <person name="Garg A."/>
            <person name="Ghatak S."/>
            <person name="Shakuntala I."/>
            <person name="Milton A.A.P."/>
            <person name="Karam A."/>
            <person name="Sanjukta R."/>
            <person name="Puro K."/>
            <person name="Sen A."/>
        </authorList>
    </citation>
    <scope>NUCLEOTIDE SEQUENCE [LARGE SCALE GENOMIC DNA]</scope>
    <source>
        <strain evidence="1 2">M77</strain>
    </source>
</reference>
<name>A0AB73U028_MYCCH</name>
<dbReference type="EMBL" id="CP041150">
    <property type="protein sequence ID" value="QDF70014.1"/>
    <property type="molecule type" value="Genomic_DNA"/>
</dbReference>
<evidence type="ECO:0000313" key="2">
    <source>
        <dbReference type="Proteomes" id="UP000317728"/>
    </source>
</evidence>
<gene>
    <name evidence="1" type="ORF">FJK96_07530</name>
</gene>
<dbReference type="Proteomes" id="UP000317728">
    <property type="component" value="Chromosome"/>
</dbReference>
<dbReference type="AlphaFoldDB" id="A0AB73U028"/>
<sequence length="65" mass="6904">MRLLSDYLGGSPRLNRSTDFQQLHRVGYDAAAVVNIDRMSMPVTCPRPGGYQGCGMDGICGIGGA</sequence>
<evidence type="ECO:0000313" key="1">
    <source>
        <dbReference type="EMBL" id="QDF70014.1"/>
    </source>
</evidence>